<evidence type="ECO:0000313" key="6">
    <source>
        <dbReference type="EMBL" id="KAJ0407065.1"/>
    </source>
</evidence>
<dbReference type="EMBL" id="JAKCXM010000025">
    <property type="protein sequence ID" value="KAJ0407065.1"/>
    <property type="molecule type" value="Genomic_DNA"/>
</dbReference>
<keyword evidence="7" id="KW-1185">Reference proteome</keyword>
<comment type="similarity">
    <text evidence="1">Belongs to the yippee family.</text>
</comment>
<sequence length="231" mass="26395">MAPLVVLRSGSQSVEYRDVRGVWRRRRRYAHCGCGCGCGCEHDDAEEEEEEEAEAEGLLACDRCGRRKRCVRGDESLDDHELDDSEDEDQDRDAAGEHDGEEADRPPSWRSLYGFSSELHDLPALRAFRCVDCGTVVASRADVIAKSFFGRTGKAYLMNAMFNVRMGTPRNRYLMTGMHTICDVMCTTCEAVLGWQYIRAMELSQKYKEGKFIMERAIVHDDAEEETWQRR</sequence>
<dbReference type="Pfam" id="PF03226">
    <property type="entry name" value="Yippee-Mis18"/>
    <property type="match status" value="1"/>
</dbReference>
<feature type="compositionally biased region" description="Basic and acidic residues" evidence="4">
    <location>
        <begin position="92"/>
        <end position="107"/>
    </location>
</feature>
<keyword evidence="3" id="KW-0862">Zinc</keyword>
<dbReference type="PROSITE" id="PS51792">
    <property type="entry name" value="YIPPEE"/>
    <property type="match status" value="1"/>
</dbReference>
<dbReference type="InterPro" id="IPR004910">
    <property type="entry name" value="Yippee/Mis18/Cereblon"/>
</dbReference>
<evidence type="ECO:0000256" key="1">
    <source>
        <dbReference type="ARBA" id="ARBA00005613"/>
    </source>
</evidence>
<evidence type="ECO:0000256" key="2">
    <source>
        <dbReference type="ARBA" id="ARBA00022723"/>
    </source>
</evidence>
<accession>A0AAD5Q9M9</accession>
<evidence type="ECO:0000256" key="4">
    <source>
        <dbReference type="SAM" id="MobiDB-lite"/>
    </source>
</evidence>
<dbReference type="Proteomes" id="UP001209570">
    <property type="component" value="Unassembled WGS sequence"/>
</dbReference>
<feature type="compositionally biased region" description="Acidic residues" evidence="4">
    <location>
        <begin position="77"/>
        <end position="91"/>
    </location>
</feature>
<dbReference type="InterPro" id="IPR039058">
    <property type="entry name" value="Yippee_fam"/>
</dbReference>
<dbReference type="PANTHER" id="PTHR13848">
    <property type="entry name" value="PROTEIN YIPPEE-LIKE CG15309-RELATED"/>
    <property type="match status" value="1"/>
</dbReference>
<evidence type="ECO:0000313" key="7">
    <source>
        <dbReference type="Proteomes" id="UP001209570"/>
    </source>
</evidence>
<evidence type="ECO:0000259" key="5">
    <source>
        <dbReference type="PROSITE" id="PS51792"/>
    </source>
</evidence>
<protein>
    <recommendedName>
        <fullName evidence="5">Yippee domain-containing protein</fullName>
    </recommendedName>
</protein>
<evidence type="ECO:0000256" key="3">
    <source>
        <dbReference type="ARBA" id="ARBA00022833"/>
    </source>
</evidence>
<feature type="domain" description="Yippee" evidence="5">
    <location>
        <begin position="126"/>
        <end position="223"/>
    </location>
</feature>
<dbReference type="GO" id="GO:0046872">
    <property type="term" value="F:metal ion binding"/>
    <property type="evidence" value="ECO:0007669"/>
    <property type="project" value="UniProtKB-KW"/>
</dbReference>
<organism evidence="6 7">
    <name type="scientific">Pythium insidiosum</name>
    <name type="common">Pythiosis disease agent</name>
    <dbReference type="NCBI Taxonomy" id="114742"/>
    <lineage>
        <taxon>Eukaryota</taxon>
        <taxon>Sar</taxon>
        <taxon>Stramenopiles</taxon>
        <taxon>Oomycota</taxon>
        <taxon>Peronosporomycetes</taxon>
        <taxon>Pythiales</taxon>
        <taxon>Pythiaceae</taxon>
        <taxon>Pythium</taxon>
    </lineage>
</organism>
<keyword evidence="2" id="KW-0479">Metal-binding</keyword>
<name>A0AAD5Q9M9_PYTIN</name>
<dbReference type="InterPro" id="IPR034751">
    <property type="entry name" value="Yippee"/>
</dbReference>
<gene>
    <name evidence="6" type="ORF">P43SY_005338</name>
</gene>
<feature type="region of interest" description="Disordered" evidence="4">
    <location>
        <begin position="77"/>
        <end position="108"/>
    </location>
</feature>
<reference evidence="6" key="1">
    <citation type="submission" date="2021-12" db="EMBL/GenBank/DDBJ databases">
        <title>Prjna785345.</title>
        <authorList>
            <person name="Rujirawat T."/>
            <person name="Krajaejun T."/>
        </authorList>
    </citation>
    <scope>NUCLEOTIDE SEQUENCE</scope>
    <source>
        <strain evidence="6">Pi057C3</strain>
    </source>
</reference>
<comment type="caution">
    <text evidence="6">The sequence shown here is derived from an EMBL/GenBank/DDBJ whole genome shotgun (WGS) entry which is preliminary data.</text>
</comment>
<proteinExistence type="inferred from homology"/>
<dbReference type="AlphaFoldDB" id="A0AAD5Q9M9"/>